<dbReference type="SUPFAM" id="SSF52540">
    <property type="entry name" value="P-loop containing nucleoside triphosphate hydrolases"/>
    <property type="match status" value="1"/>
</dbReference>
<reference evidence="2" key="2">
    <citation type="submission" date="2021-04" db="EMBL/GenBank/DDBJ databases">
        <authorList>
            <person name="Gilroy R."/>
        </authorList>
    </citation>
    <scope>NUCLEOTIDE SEQUENCE</scope>
    <source>
        <strain evidence="2">4376</strain>
    </source>
</reference>
<protein>
    <submittedName>
        <fullName evidence="2">ATP-binding protein</fullName>
    </submittedName>
</protein>
<sequence>MTTAPHNPFRPSFGVTPQVPAGRDHTVLQVGLALREGPGSPFRFTLISGTRGSGKTVLLNMLEDEARRANWHVLRVPASRDMIGELTRQSLPRLLEELDPESEQTEFTGGSLASLGSISVNRRDKYPSEHSLRSLFKQAASLALCSNSGIFLTMDELQSADLDDLHQLSDTIQDCVRDELPIGLAVAGLPAEISELLQHPGTTFLRRAIPIETEHIPTEEVEKVLQDTAAIGGKQFDPPALREASGIIAGYAFMTQLVGSISFSLTASELIGEHEVKRSLPLVEERIGLQVHHPALKVLPERELEYLVAMLDHARTGDIARSMGIPANQQSTYQRRLKDRGLIRSPRYGHVEFAIPYLREYVRKHYRPGIERR</sequence>
<reference evidence="2" key="1">
    <citation type="journal article" date="2021" name="PeerJ">
        <title>Extensive microbial diversity within the chicken gut microbiome revealed by metagenomics and culture.</title>
        <authorList>
            <person name="Gilroy R."/>
            <person name="Ravi A."/>
            <person name="Getino M."/>
            <person name="Pursley I."/>
            <person name="Horton D.L."/>
            <person name="Alikhan N.F."/>
            <person name="Baker D."/>
            <person name="Gharbi K."/>
            <person name="Hall N."/>
            <person name="Watson M."/>
            <person name="Adriaenssens E.M."/>
            <person name="Foster-Nyarko E."/>
            <person name="Jarju S."/>
            <person name="Secka A."/>
            <person name="Antonio M."/>
            <person name="Oren A."/>
            <person name="Chaudhuri R.R."/>
            <person name="La Ragione R."/>
            <person name="Hildebrand F."/>
            <person name="Pallen M.J."/>
        </authorList>
    </citation>
    <scope>NUCLEOTIDE SEQUENCE</scope>
    <source>
        <strain evidence="2">4376</strain>
    </source>
</reference>
<gene>
    <name evidence="2" type="ORF">H9867_01745</name>
</gene>
<dbReference type="InterPro" id="IPR041664">
    <property type="entry name" value="AAA_16"/>
</dbReference>
<dbReference type="InterPro" id="IPR027417">
    <property type="entry name" value="P-loop_NTPase"/>
</dbReference>
<evidence type="ECO:0000259" key="1">
    <source>
        <dbReference type="Pfam" id="PF13191"/>
    </source>
</evidence>
<dbReference type="AlphaFoldDB" id="A0A9D1RX24"/>
<organism evidence="2 3">
    <name type="scientific">Candidatus Corynebacterium gallistercoris</name>
    <dbReference type="NCBI Taxonomy" id="2838530"/>
    <lineage>
        <taxon>Bacteria</taxon>
        <taxon>Bacillati</taxon>
        <taxon>Actinomycetota</taxon>
        <taxon>Actinomycetes</taxon>
        <taxon>Mycobacteriales</taxon>
        <taxon>Corynebacteriaceae</taxon>
        <taxon>Corynebacterium</taxon>
    </lineage>
</organism>
<keyword evidence="2" id="KW-0547">Nucleotide-binding</keyword>
<accession>A0A9D1RX24</accession>
<evidence type="ECO:0000313" key="3">
    <source>
        <dbReference type="Proteomes" id="UP000824189"/>
    </source>
</evidence>
<dbReference type="GO" id="GO:0005524">
    <property type="term" value="F:ATP binding"/>
    <property type="evidence" value="ECO:0007669"/>
    <property type="project" value="UniProtKB-KW"/>
</dbReference>
<dbReference type="Gene3D" id="3.40.50.300">
    <property type="entry name" value="P-loop containing nucleotide triphosphate hydrolases"/>
    <property type="match status" value="1"/>
</dbReference>
<proteinExistence type="predicted"/>
<dbReference type="EMBL" id="DXFZ01000022">
    <property type="protein sequence ID" value="HIW95200.1"/>
    <property type="molecule type" value="Genomic_DNA"/>
</dbReference>
<evidence type="ECO:0000313" key="2">
    <source>
        <dbReference type="EMBL" id="HIW95200.1"/>
    </source>
</evidence>
<feature type="domain" description="Orc1-like AAA ATPase" evidence="1">
    <location>
        <begin position="21"/>
        <end position="172"/>
    </location>
</feature>
<comment type="caution">
    <text evidence="2">The sequence shown here is derived from an EMBL/GenBank/DDBJ whole genome shotgun (WGS) entry which is preliminary data.</text>
</comment>
<keyword evidence="2" id="KW-0067">ATP-binding</keyword>
<dbReference type="Pfam" id="PF13191">
    <property type="entry name" value="AAA_16"/>
    <property type="match status" value="1"/>
</dbReference>
<name>A0A9D1RX24_9CORY</name>
<dbReference type="Proteomes" id="UP000824189">
    <property type="component" value="Unassembled WGS sequence"/>
</dbReference>